<dbReference type="AlphaFoldDB" id="A0A1V1P0W3"/>
<evidence type="ECO:0000256" key="3">
    <source>
        <dbReference type="ARBA" id="ARBA00023118"/>
    </source>
</evidence>
<dbReference type="InterPro" id="IPR038257">
    <property type="entry name" value="CRISPR-assoc_Cas3_HD_sf"/>
</dbReference>
<dbReference type="CDD" id="cd09641">
    <property type="entry name" value="Cas3''_I"/>
    <property type="match status" value="1"/>
</dbReference>
<dbReference type="Proteomes" id="UP000189670">
    <property type="component" value="Unassembled WGS sequence"/>
</dbReference>
<evidence type="ECO:0000259" key="4">
    <source>
        <dbReference type="PROSITE" id="PS51643"/>
    </source>
</evidence>
<dbReference type="GO" id="GO:0046872">
    <property type="term" value="F:metal ion binding"/>
    <property type="evidence" value="ECO:0007669"/>
    <property type="project" value="UniProtKB-KW"/>
</dbReference>
<dbReference type="PROSITE" id="PS51643">
    <property type="entry name" value="HD_CAS3"/>
    <property type="match status" value="1"/>
</dbReference>
<keyword evidence="1" id="KW-0479">Metal-binding</keyword>
<dbReference type="EMBL" id="ATBP01000943">
    <property type="protein sequence ID" value="ETR68461.1"/>
    <property type="molecule type" value="Genomic_DNA"/>
</dbReference>
<keyword evidence="3" id="KW-0051">Antiviral defense</keyword>
<sequence>MIISHPATHQAPAKTLKDHLTTVADKSRRQIMRMKLNLSLITSVELADLSYLIGLFHDFGKLSTFFQNYINQQGSRSALTHHSLISAFVCFHVLESLYPEDVWPMIGYLIIKRHHGNLETLDTETIPAVKNIFVQLNDILDNASDEIQHIYMGTIPNISEILSTISFDRYADIIDDIPDRLEDLLDEFNSCAAIELFFIVNLLFSVLIDSDKKDAARLDNTYFKENLEETHNDVFAFFKALSDRK</sequence>
<evidence type="ECO:0000313" key="5">
    <source>
        <dbReference type="EMBL" id="ETR68461.1"/>
    </source>
</evidence>
<accession>A0A1V1P0W3</accession>
<keyword evidence="2" id="KW-0378">Hydrolase</keyword>
<organism evidence="5 6">
    <name type="scientific">Candidatus Magnetoglobus multicellularis str. Araruama</name>
    <dbReference type="NCBI Taxonomy" id="890399"/>
    <lineage>
        <taxon>Bacteria</taxon>
        <taxon>Pseudomonadati</taxon>
        <taxon>Thermodesulfobacteriota</taxon>
        <taxon>Desulfobacteria</taxon>
        <taxon>Desulfobacterales</taxon>
        <taxon>Desulfobacteraceae</taxon>
        <taxon>Candidatus Magnetoglobus</taxon>
    </lineage>
</organism>
<feature type="domain" description="HD Cas3-type" evidence="4">
    <location>
        <begin position="9"/>
        <end position="213"/>
    </location>
</feature>
<name>A0A1V1P0W3_9BACT</name>
<reference evidence="6" key="1">
    <citation type="submission" date="2012-11" db="EMBL/GenBank/DDBJ databases">
        <authorList>
            <person name="Lucero-Rivera Y.E."/>
            <person name="Tovar-Ramirez D."/>
        </authorList>
    </citation>
    <scope>NUCLEOTIDE SEQUENCE [LARGE SCALE GENOMIC DNA]</scope>
    <source>
        <strain evidence="6">Araruama</strain>
    </source>
</reference>
<dbReference type="InterPro" id="IPR006483">
    <property type="entry name" value="CRISPR-assoc_Cas3_HD"/>
</dbReference>
<dbReference type="GO" id="GO:0051607">
    <property type="term" value="P:defense response to virus"/>
    <property type="evidence" value="ECO:0007669"/>
    <property type="project" value="UniProtKB-KW"/>
</dbReference>
<dbReference type="GO" id="GO:0016787">
    <property type="term" value="F:hydrolase activity"/>
    <property type="evidence" value="ECO:0007669"/>
    <property type="project" value="UniProtKB-KW"/>
</dbReference>
<protein>
    <recommendedName>
        <fullName evidence="4">HD Cas3-type domain-containing protein</fullName>
    </recommendedName>
</protein>
<evidence type="ECO:0000256" key="1">
    <source>
        <dbReference type="ARBA" id="ARBA00022723"/>
    </source>
</evidence>
<evidence type="ECO:0000256" key="2">
    <source>
        <dbReference type="ARBA" id="ARBA00022801"/>
    </source>
</evidence>
<evidence type="ECO:0000313" key="6">
    <source>
        <dbReference type="Proteomes" id="UP000189670"/>
    </source>
</evidence>
<proteinExistence type="predicted"/>
<comment type="caution">
    <text evidence="5">The sequence shown here is derived from an EMBL/GenBank/DDBJ whole genome shotgun (WGS) entry which is preliminary data.</text>
</comment>
<dbReference type="NCBIfam" id="TIGR01596">
    <property type="entry name" value="cas3_HD"/>
    <property type="match status" value="1"/>
</dbReference>
<gene>
    <name evidence="5" type="ORF">OMM_04547</name>
</gene>
<dbReference type="Gene3D" id="1.10.3210.30">
    <property type="match status" value="1"/>
</dbReference>